<sequence length="79" mass="8629">MSIIGYGRTGGHKNHDSSCRRLTVHATSIIFVSAYFAGILRGFCRGFAEGDGVSIIDVSNDRKVTYVLHRDKLLCLTPG</sequence>
<evidence type="ECO:0000313" key="2">
    <source>
        <dbReference type="Proteomes" id="UP000297386"/>
    </source>
</evidence>
<gene>
    <name evidence="1" type="ORF">E5N87_13800</name>
</gene>
<dbReference type="Proteomes" id="UP000297386">
    <property type="component" value="Chromosome"/>
</dbReference>
<dbReference type="AlphaFoldDB" id="A0A4P7XVS7"/>
<evidence type="ECO:0000313" key="1">
    <source>
        <dbReference type="EMBL" id="QCF77950.1"/>
    </source>
</evidence>
<organism evidence="1 2">
    <name type="scientific">Salmonella enterica subsp. enterica serovar 1,4,[5],12:i:-</name>
    <dbReference type="NCBI Taxonomy" id="2583588"/>
    <lineage>
        <taxon>Bacteria</taxon>
        <taxon>Pseudomonadati</taxon>
        <taxon>Pseudomonadota</taxon>
        <taxon>Gammaproteobacteria</taxon>
        <taxon>Enterobacterales</taxon>
        <taxon>Enterobacteriaceae</taxon>
        <taxon>Salmonella</taxon>
    </lineage>
</organism>
<protein>
    <submittedName>
        <fullName evidence="1">Uncharacterized protein</fullName>
    </submittedName>
</protein>
<accession>A0A4P7XVS7</accession>
<proteinExistence type="predicted"/>
<reference evidence="1 2" key="1">
    <citation type="submission" date="2019-04" db="EMBL/GenBank/DDBJ databases">
        <title>Complete genome sequences of Canadian Typhimurium and I 1,4,[5],12:i:-.</title>
        <authorList>
            <person name="Schonfeld J."/>
            <person name="Clark C."/>
            <person name="Johnson R."/>
            <person name="Labbe G."/>
            <person name="Liu K."/>
            <person name="Robertson J."/>
            <person name="Nash J.H.E."/>
        </authorList>
    </citation>
    <scope>NUCLEOTIDE SEQUENCE [LARGE SCALE GENOMIC DNA]</scope>
    <source>
        <strain evidence="2">84833166</strain>
    </source>
</reference>
<dbReference type="EMBL" id="CP039558">
    <property type="protein sequence ID" value="QCF77950.1"/>
    <property type="molecule type" value="Genomic_DNA"/>
</dbReference>
<name>A0A4P7XVS7_SALET</name>